<reference evidence="2 3" key="1">
    <citation type="journal article" date="2020" name="Nature">
        <title>Isolation of an archaeon at the prokaryote-eukaryote interface.</title>
        <authorList>
            <person name="Imachi H."/>
            <person name="Nobu M.K."/>
            <person name="Nakahara N."/>
            <person name="Morono Y."/>
            <person name="Ogawara M."/>
            <person name="Takaki Y."/>
            <person name="Takano Y."/>
            <person name="Uematsu K."/>
            <person name="Ikuta T."/>
            <person name="Ito M."/>
            <person name="Matsui Y."/>
            <person name="Miyazaki M."/>
            <person name="Murata K."/>
            <person name="Saito Y."/>
            <person name="Sakai S."/>
            <person name="Song C."/>
            <person name="Tasumi E."/>
            <person name="Yamanaka Y."/>
            <person name="Yamaguchi T."/>
            <person name="Kamagata Y."/>
            <person name="Tamaki H."/>
            <person name="Takai K."/>
        </authorList>
    </citation>
    <scope>NUCLEOTIDE SEQUENCE [LARGE SCALE GENOMIC DNA]</scope>
    <source>
        <strain evidence="2 3">MK-D1</strain>
    </source>
</reference>
<dbReference type="GeneID" id="41331240"/>
<dbReference type="Pfam" id="PF13289">
    <property type="entry name" value="SIR2_2"/>
    <property type="match status" value="1"/>
</dbReference>
<gene>
    <name evidence="2" type="ORF">DSAG12_03272</name>
</gene>
<dbReference type="SUPFAM" id="SSF52467">
    <property type="entry name" value="DHS-like NAD/FAD-binding domain"/>
    <property type="match status" value="1"/>
</dbReference>
<dbReference type="InterPro" id="IPR029035">
    <property type="entry name" value="DHS-like_NAD/FAD-binding_dom"/>
</dbReference>
<dbReference type="PROSITE" id="PS50005">
    <property type="entry name" value="TPR"/>
    <property type="match status" value="2"/>
</dbReference>
<evidence type="ECO:0000313" key="2">
    <source>
        <dbReference type="EMBL" id="QEE17435.1"/>
    </source>
</evidence>
<keyword evidence="3" id="KW-1185">Reference proteome</keyword>
<dbReference type="InterPro" id="IPR011990">
    <property type="entry name" value="TPR-like_helical_dom_sf"/>
</dbReference>
<dbReference type="AlphaFoldDB" id="A0A5B9DEI2"/>
<dbReference type="RefSeq" id="WP_147664328.1">
    <property type="nucleotide sequence ID" value="NZ_CP042905.2"/>
</dbReference>
<dbReference type="OrthoDB" id="112267at2157"/>
<dbReference type="EMBL" id="CP042905">
    <property type="protein sequence ID" value="QEE17435.1"/>
    <property type="molecule type" value="Genomic_DNA"/>
</dbReference>
<dbReference type="Proteomes" id="UP000321408">
    <property type="component" value="Chromosome"/>
</dbReference>
<reference evidence="2 3" key="2">
    <citation type="journal article" date="2024" name="Int. J. Syst. Evol. Microbiol.">
        <title>Promethearchaeum syntrophicum gen. nov., sp. nov., an anaerobic, obligately syntrophic archaeon, the first isolate of the lineage 'Asgard' archaea, and proposal of the new archaeal phylum Promethearchaeota phyl. nov. and kingdom Promethearchaeati regn. nov.</title>
        <authorList>
            <person name="Imachi H."/>
            <person name="Nobu M.K."/>
            <person name="Kato S."/>
            <person name="Takaki Y."/>
            <person name="Miyazaki M."/>
            <person name="Miyata M."/>
            <person name="Ogawara M."/>
            <person name="Saito Y."/>
            <person name="Sakai S."/>
            <person name="Tahara Y.O."/>
            <person name="Takano Y."/>
            <person name="Tasumi E."/>
            <person name="Uematsu K."/>
            <person name="Yoshimura T."/>
            <person name="Itoh T."/>
            <person name="Ohkuma M."/>
            <person name="Takai K."/>
        </authorList>
    </citation>
    <scope>NUCLEOTIDE SEQUENCE [LARGE SCALE GENOMIC DNA]</scope>
    <source>
        <strain evidence="2 3">MK-D1</strain>
    </source>
</reference>
<keyword evidence="1" id="KW-0802">TPR repeat</keyword>
<feature type="repeat" description="TPR" evidence="1">
    <location>
        <begin position="544"/>
        <end position="577"/>
    </location>
</feature>
<evidence type="ECO:0000256" key="1">
    <source>
        <dbReference type="PROSITE-ProRule" id="PRU00339"/>
    </source>
</evidence>
<protein>
    <submittedName>
        <fullName evidence="2">Tetratricopeptide repeat protein</fullName>
    </submittedName>
</protein>
<dbReference type="KEGG" id="psyt:DSAG12_03272"/>
<name>A0A5B9DEI2_9ARCH</name>
<dbReference type="PANTHER" id="PTHR10098">
    <property type="entry name" value="RAPSYN-RELATED"/>
    <property type="match status" value="1"/>
</dbReference>
<dbReference type="Pfam" id="PF13374">
    <property type="entry name" value="TPR_10"/>
    <property type="match status" value="1"/>
</dbReference>
<dbReference type="Gene3D" id="1.25.40.10">
    <property type="entry name" value="Tetratricopeptide repeat domain"/>
    <property type="match status" value="3"/>
</dbReference>
<organism evidence="2 3">
    <name type="scientific">Promethearchaeum syntrophicum</name>
    <dbReference type="NCBI Taxonomy" id="2594042"/>
    <lineage>
        <taxon>Archaea</taxon>
        <taxon>Promethearchaeati</taxon>
        <taxon>Promethearchaeota</taxon>
        <taxon>Promethearchaeia</taxon>
        <taxon>Promethearchaeales</taxon>
        <taxon>Promethearchaeaceae</taxon>
        <taxon>Promethearchaeum</taxon>
    </lineage>
</organism>
<dbReference type="InterPro" id="IPR019734">
    <property type="entry name" value="TPR_rpt"/>
</dbReference>
<dbReference type="SMART" id="SM00028">
    <property type="entry name" value="TPR"/>
    <property type="match status" value="6"/>
</dbReference>
<dbReference type="Gene3D" id="3.40.50.1220">
    <property type="entry name" value="TPP-binding domain"/>
    <property type="match status" value="1"/>
</dbReference>
<dbReference type="Pfam" id="PF13181">
    <property type="entry name" value="TPR_8"/>
    <property type="match status" value="1"/>
</dbReference>
<dbReference type="SUPFAM" id="SSF48452">
    <property type="entry name" value="TPR-like"/>
    <property type="match status" value="2"/>
</dbReference>
<proteinExistence type="predicted"/>
<sequence length="662" mass="77065">MEKTAFIKSSLNLNKLFGEQENYTFLVGAGISMDSPSNVPSARQIIKYLLNICASNKDQAKILDIENLSYEIFVEIFQNNIDQNLMFLDYFDLITKPNIIHFLLSMMLKERQYVITTNFDYLIEHALMKIEENLDNITLVITKKDYHKNSNPEKKDKLLLYKLHGSKRNIITKENTENSLITTISSLGRDRKQGETFAIEPYKKPAIINLMKNRTLIVLGYSGSDAFDISPTLFELPELKRIIWISHSNIEKPLIDVVNKEVDLDDQDFHQFSLTDQMLIDLAQNNPYEIYRISGNTRVITEMIWTIIFPNKNEKIPELISEEDNQIPDFNDFISSIYNDITEIDTLFFTEEIFSTFGLYKRALDCIEKGLEIVSQKNDLDLKIRFINRLAMIHMTREEYDEALNCREEALKYYSKTNKICSKADQLSSIGSIFLSKFDYDQAYKFVKRAYSIHKKLKNTYGLASDLNLLGLIFSKKGNKKKSLSYYKKGLKFSEINGDLYSKAAFLTNIGIIYYESKEYSRALPFYYDSLKIEDLLGRNWQSFIILNRIAEIHYEKKEWKKAIPNFQRALEIAENIGENDIAFIQYDQGIGHMLSYLGECSDKIGDLETSLKYYEKLLKRDELFNDIKAIKIDLELLGNLHLKLNNNILAQEFLERADNID</sequence>
<accession>A0A5B9DEI2</accession>
<evidence type="ECO:0000313" key="3">
    <source>
        <dbReference type="Proteomes" id="UP000321408"/>
    </source>
</evidence>
<feature type="repeat" description="TPR" evidence="1">
    <location>
        <begin position="504"/>
        <end position="537"/>
    </location>
</feature>